<proteinExistence type="predicted"/>
<sequence>MPWKPDYITATQAAAYLRVGDTLDDVELATWCTAASRAIDKRCNRQFGKLSTAAARTYRGPAAYDQVSGLWLLEIDDVQDSTGLTVGGVALASSGAVLLPDNAPADGVPYERLGFTTAPTGPVVVVAVWGWSAVPAQVVGAAKLQVSRWSARRESPYGIAGSPDAGSELRLLARLDPDVSTSLAGLSRRRKVG</sequence>
<evidence type="ECO:0000313" key="1">
    <source>
        <dbReference type="EMBL" id="SCF22639.1"/>
    </source>
</evidence>
<dbReference type="Gene3D" id="1.10.3230.30">
    <property type="entry name" value="Phage gp6-like head-tail connector protein"/>
    <property type="match status" value="1"/>
</dbReference>
<protein>
    <recommendedName>
        <fullName evidence="3">Phage gp6-like head-tail connector protein</fullName>
    </recommendedName>
</protein>
<dbReference type="Proteomes" id="UP000199504">
    <property type="component" value="Unassembled WGS sequence"/>
</dbReference>
<evidence type="ECO:0008006" key="3">
    <source>
        <dbReference type="Google" id="ProtNLM"/>
    </source>
</evidence>
<keyword evidence="2" id="KW-1185">Reference proteome</keyword>
<evidence type="ECO:0000313" key="2">
    <source>
        <dbReference type="Proteomes" id="UP000199504"/>
    </source>
</evidence>
<reference evidence="2" key="1">
    <citation type="submission" date="2016-06" db="EMBL/GenBank/DDBJ databases">
        <authorList>
            <person name="Varghese N."/>
            <person name="Submissions Spin"/>
        </authorList>
    </citation>
    <scope>NUCLEOTIDE SEQUENCE [LARGE SCALE GENOMIC DNA]</scope>
    <source>
        <strain evidence="2">DSM 44830</strain>
    </source>
</reference>
<name>A0A1C4YPF6_9ACTN</name>
<gene>
    <name evidence="1" type="ORF">GA0070564_104264</name>
</gene>
<organism evidence="1 2">
    <name type="scientific">Micromonospora mirobrigensis</name>
    <dbReference type="NCBI Taxonomy" id="262898"/>
    <lineage>
        <taxon>Bacteria</taxon>
        <taxon>Bacillati</taxon>
        <taxon>Actinomycetota</taxon>
        <taxon>Actinomycetes</taxon>
        <taxon>Micromonosporales</taxon>
        <taxon>Micromonosporaceae</taxon>
        <taxon>Micromonospora</taxon>
    </lineage>
</organism>
<accession>A0A1C4YPF6</accession>
<dbReference type="AlphaFoldDB" id="A0A1C4YPF6"/>
<dbReference type="EMBL" id="FMCX01000004">
    <property type="protein sequence ID" value="SCF22639.1"/>
    <property type="molecule type" value="Genomic_DNA"/>
</dbReference>
<dbReference type="RefSeq" id="WP_091609401.1">
    <property type="nucleotide sequence ID" value="NZ_FMCX01000004.1"/>
</dbReference>
<dbReference type="STRING" id="262898.GA0070564_104264"/>
<dbReference type="OrthoDB" id="3387386at2"/>